<evidence type="ECO:0000256" key="3">
    <source>
        <dbReference type="PIRNR" id="PIRNR006221"/>
    </source>
</evidence>
<dbReference type="eggNOG" id="KOG3021">
    <property type="taxonomic scope" value="Eukaryota"/>
</dbReference>
<accession>G7DX76</accession>
<dbReference type="InterPro" id="IPR011009">
    <property type="entry name" value="Kinase-like_dom_sf"/>
</dbReference>
<organism evidence="4 5">
    <name type="scientific">Mixia osmundae (strain CBS 9802 / IAM 14324 / JCM 22182 / KY 12970)</name>
    <dbReference type="NCBI Taxonomy" id="764103"/>
    <lineage>
        <taxon>Eukaryota</taxon>
        <taxon>Fungi</taxon>
        <taxon>Dikarya</taxon>
        <taxon>Basidiomycota</taxon>
        <taxon>Pucciniomycotina</taxon>
        <taxon>Mixiomycetes</taxon>
        <taxon>Mixiales</taxon>
        <taxon>Mixiaceae</taxon>
        <taxon>Mixia</taxon>
    </lineage>
</organism>
<keyword evidence="3" id="KW-0418">Kinase</keyword>
<evidence type="ECO:0000256" key="1">
    <source>
        <dbReference type="ARBA" id="ARBA00011961"/>
    </source>
</evidence>
<dbReference type="Pfam" id="PF03881">
    <property type="entry name" value="Fructosamin_kin"/>
    <property type="match status" value="1"/>
</dbReference>
<dbReference type="HOGENOM" id="CLU_036517_0_3_1"/>
<comment type="catalytic activity">
    <reaction evidence="2">
        <text>N(6)-D-ribulosyl-L-lysyl-[protein] + ATP = N(6)-(3-O-phospho-D-ribulosyl)-L-lysyl-[protein] + ADP + H(+)</text>
        <dbReference type="Rhea" id="RHEA:48432"/>
        <dbReference type="Rhea" id="RHEA-COMP:12103"/>
        <dbReference type="Rhea" id="RHEA-COMP:12104"/>
        <dbReference type="ChEBI" id="CHEBI:15378"/>
        <dbReference type="ChEBI" id="CHEBI:30616"/>
        <dbReference type="ChEBI" id="CHEBI:90418"/>
        <dbReference type="ChEBI" id="CHEBI:90420"/>
        <dbReference type="ChEBI" id="CHEBI:456216"/>
        <dbReference type="EC" id="2.7.1.172"/>
    </reaction>
    <physiologicalReaction direction="left-to-right" evidence="2">
        <dbReference type="Rhea" id="RHEA:48433"/>
    </physiologicalReaction>
</comment>
<dbReference type="Gene3D" id="3.90.1200.10">
    <property type="match status" value="1"/>
</dbReference>
<comment type="similarity">
    <text evidence="3">Belongs to the fructosamine kinase family.</text>
</comment>
<dbReference type="PANTHER" id="PTHR12149">
    <property type="entry name" value="FRUCTOSAMINE 3 KINASE-RELATED PROTEIN"/>
    <property type="match status" value="1"/>
</dbReference>
<dbReference type="OrthoDB" id="5772781at2759"/>
<dbReference type="GO" id="GO:0102193">
    <property type="term" value="F:protein-ribulosamine 3-kinase activity"/>
    <property type="evidence" value="ECO:0007669"/>
    <property type="project" value="UniProtKB-EC"/>
</dbReference>
<dbReference type="SUPFAM" id="SSF56112">
    <property type="entry name" value="Protein kinase-like (PK-like)"/>
    <property type="match status" value="1"/>
</dbReference>
<dbReference type="Proteomes" id="UP000009131">
    <property type="component" value="Unassembled WGS sequence"/>
</dbReference>
<sequence length="295" mass="33087">MDPYVQRALSAISKFANVEFVQTSTNRLRSKDGSTNLFVKCDRSLEQTVGEAESLKAMAKAASGLAPDVYFCEQVDGKAVMISDYFDLGRMSSSARLAERIAGELHNPANKDAVSPNGKSGFHVTTHCGPTAQDNTWEDDWATFWRDRRLRFLLAQCTDKKLREVGEQVCERVVPMLLDIKVTPVICHGDLWSGNIATRADNGEPLIYDASSYYGHGESDLGLAKMFGGFGQSFFDKYHSILPKSQPYYEERMKLYEVYHHINHYVLFGSSYKTGAIRLLQDLLDWADTQPDAAK</sequence>
<dbReference type="PIRSF" id="PIRSF006221">
    <property type="entry name" value="Ketosamine-3-kinase"/>
    <property type="match status" value="1"/>
</dbReference>
<gene>
    <name evidence="4" type="primary">Mo01841</name>
    <name evidence="4" type="ORF">E5Q_01841</name>
</gene>
<dbReference type="OMA" id="RECDIAM"/>
<dbReference type="PANTHER" id="PTHR12149:SF8">
    <property type="entry name" value="PROTEIN-RIBULOSAMINE 3-KINASE"/>
    <property type="match status" value="1"/>
</dbReference>
<dbReference type="EC" id="2.7.1.172" evidence="1"/>
<dbReference type="STRING" id="764103.G7DX76"/>
<proteinExistence type="inferred from homology"/>
<dbReference type="GO" id="GO:0016301">
    <property type="term" value="F:kinase activity"/>
    <property type="evidence" value="ECO:0007669"/>
    <property type="project" value="UniProtKB-UniRule"/>
</dbReference>
<dbReference type="InParanoid" id="G7DX76"/>
<evidence type="ECO:0000313" key="4">
    <source>
        <dbReference type="EMBL" id="GAA95186.1"/>
    </source>
</evidence>
<keyword evidence="5" id="KW-1185">Reference proteome</keyword>
<reference evidence="4 5" key="1">
    <citation type="journal article" date="2011" name="J. Gen. Appl. Microbiol.">
        <title>Draft genome sequencing of the enigmatic basidiomycete Mixia osmundae.</title>
        <authorList>
            <person name="Nishida H."/>
            <person name="Nagatsuka Y."/>
            <person name="Sugiyama J."/>
        </authorList>
    </citation>
    <scope>NUCLEOTIDE SEQUENCE [LARGE SCALE GENOMIC DNA]</scope>
    <source>
        <strain evidence="5">CBS 9802 / IAM 14324 / JCM 22182 / KY 12970</strain>
    </source>
</reference>
<comment type="caution">
    <text evidence="4">The sequence shown here is derived from an EMBL/GenBank/DDBJ whole genome shotgun (WGS) entry which is preliminary data.</text>
</comment>
<protein>
    <recommendedName>
        <fullName evidence="1">protein-ribulosamine 3-kinase</fullName>
        <ecNumber evidence="1">2.7.1.172</ecNumber>
    </recommendedName>
</protein>
<reference evidence="4 5" key="2">
    <citation type="journal article" date="2012" name="Open Biol.">
        <title>Characteristics of nucleosomes and linker DNA regions on the genome of the basidiomycete Mixia osmundae revealed by mono- and dinucleosome mapping.</title>
        <authorList>
            <person name="Nishida H."/>
            <person name="Kondo S."/>
            <person name="Matsumoto T."/>
            <person name="Suzuki Y."/>
            <person name="Yoshikawa H."/>
            <person name="Taylor T.D."/>
            <person name="Sugiyama J."/>
        </authorList>
    </citation>
    <scope>NUCLEOTIDE SEQUENCE [LARGE SCALE GENOMIC DNA]</scope>
    <source>
        <strain evidence="5">CBS 9802 / IAM 14324 / JCM 22182 / KY 12970</strain>
    </source>
</reference>
<name>G7DX76_MIXOS</name>
<dbReference type="InterPro" id="IPR016477">
    <property type="entry name" value="Fructo-/Ketosamine-3-kinase"/>
</dbReference>
<dbReference type="AlphaFoldDB" id="G7DX76"/>
<dbReference type="RefSeq" id="XP_014571245.1">
    <property type="nucleotide sequence ID" value="XM_014715759.1"/>
</dbReference>
<dbReference type="EMBL" id="BABT02000059">
    <property type="protein sequence ID" value="GAA95186.1"/>
    <property type="molecule type" value="Genomic_DNA"/>
</dbReference>
<evidence type="ECO:0000313" key="5">
    <source>
        <dbReference type="Proteomes" id="UP000009131"/>
    </source>
</evidence>
<evidence type="ECO:0000256" key="2">
    <source>
        <dbReference type="ARBA" id="ARBA00048655"/>
    </source>
</evidence>
<keyword evidence="3" id="KW-0808">Transferase</keyword>